<dbReference type="EC" id="1.1.1.100" evidence="2"/>
<comment type="similarity">
    <text evidence="1 5">Belongs to the short-chain dehydrogenases/reductases (SDR) family.</text>
</comment>
<reference evidence="6" key="1">
    <citation type="submission" date="2022-11" db="EMBL/GenBank/DDBJ databases">
        <title>Genome Sequence of Cubamyces cubensis.</title>
        <authorList>
            <person name="Buettner E."/>
        </authorList>
    </citation>
    <scope>NUCLEOTIDE SEQUENCE</scope>
    <source>
        <strain evidence="6">MPL-01</strain>
    </source>
</reference>
<evidence type="ECO:0000256" key="4">
    <source>
        <dbReference type="ARBA" id="ARBA00048508"/>
    </source>
</evidence>
<dbReference type="InterPro" id="IPR002347">
    <property type="entry name" value="SDR_fam"/>
</dbReference>
<comment type="caution">
    <text evidence="6">The sequence shown here is derived from an EMBL/GenBank/DDBJ whole genome shotgun (WGS) entry which is preliminary data.</text>
</comment>
<evidence type="ECO:0000256" key="3">
    <source>
        <dbReference type="ARBA" id="ARBA00022857"/>
    </source>
</evidence>
<dbReference type="PROSITE" id="PS00061">
    <property type="entry name" value="ADH_SHORT"/>
    <property type="match status" value="1"/>
</dbReference>
<keyword evidence="3" id="KW-0521">NADP</keyword>
<sequence length="232" mass="24627">MADTPLPLPRVAIVTGAAQGIGEAIALRLAEDGLDVTIVDLPQKREQLETVAKTIRAKGRRSVALYGDVSLEDVVVEMIETTVKELGGLDVMVANAGICHFVPVIDTTVEQWESTIAVNARSVLLAIKYAARQMIAQGRGGRIIAASSVAGKQGHPGVGAYCASKFAVRGLVHTAAIELRAHNITVNGYCPGLIATPLVKLEQDEQNGGHGTTVRMVRCIDAKVHVHLIANW</sequence>
<dbReference type="AlphaFoldDB" id="A0AAD7TLA2"/>
<dbReference type="Pfam" id="PF00106">
    <property type="entry name" value="adh_short"/>
    <property type="match status" value="1"/>
</dbReference>
<dbReference type="InterPro" id="IPR050259">
    <property type="entry name" value="SDR"/>
</dbReference>
<evidence type="ECO:0000313" key="7">
    <source>
        <dbReference type="Proteomes" id="UP001215151"/>
    </source>
</evidence>
<dbReference type="EMBL" id="JAPEVG010000326">
    <property type="protein sequence ID" value="KAJ8468657.1"/>
    <property type="molecule type" value="Genomic_DNA"/>
</dbReference>
<evidence type="ECO:0000256" key="2">
    <source>
        <dbReference type="ARBA" id="ARBA00012948"/>
    </source>
</evidence>
<dbReference type="FunFam" id="3.40.50.720:FF:000084">
    <property type="entry name" value="Short-chain dehydrogenase reductase"/>
    <property type="match status" value="1"/>
</dbReference>
<name>A0AAD7TLA2_9APHY</name>
<dbReference type="SUPFAM" id="SSF51735">
    <property type="entry name" value="NAD(P)-binding Rossmann-fold domains"/>
    <property type="match status" value="1"/>
</dbReference>
<dbReference type="GO" id="GO:0004316">
    <property type="term" value="F:3-oxoacyl-[acyl-carrier-protein] reductase (NADPH) activity"/>
    <property type="evidence" value="ECO:0007669"/>
    <property type="project" value="UniProtKB-EC"/>
</dbReference>
<protein>
    <recommendedName>
        <fullName evidence="2">3-oxoacyl-[acyl-carrier-protein] reductase</fullName>
        <ecNumber evidence="2">1.1.1.100</ecNumber>
    </recommendedName>
</protein>
<dbReference type="PRINTS" id="PR00081">
    <property type="entry name" value="GDHRDH"/>
</dbReference>
<dbReference type="PANTHER" id="PTHR42879:SF2">
    <property type="entry name" value="3-OXOACYL-[ACYL-CARRIER-PROTEIN] REDUCTASE FABG"/>
    <property type="match status" value="1"/>
</dbReference>
<dbReference type="InterPro" id="IPR036291">
    <property type="entry name" value="NAD(P)-bd_dom_sf"/>
</dbReference>
<keyword evidence="7" id="KW-1185">Reference proteome</keyword>
<proteinExistence type="inferred from homology"/>
<organism evidence="6 7">
    <name type="scientific">Trametes cubensis</name>
    <dbReference type="NCBI Taxonomy" id="1111947"/>
    <lineage>
        <taxon>Eukaryota</taxon>
        <taxon>Fungi</taxon>
        <taxon>Dikarya</taxon>
        <taxon>Basidiomycota</taxon>
        <taxon>Agaricomycotina</taxon>
        <taxon>Agaricomycetes</taxon>
        <taxon>Polyporales</taxon>
        <taxon>Polyporaceae</taxon>
        <taxon>Trametes</taxon>
    </lineage>
</organism>
<dbReference type="PRINTS" id="PR00080">
    <property type="entry name" value="SDRFAMILY"/>
</dbReference>
<dbReference type="Gene3D" id="3.40.50.720">
    <property type="entry name" value="NAD(P)-binding Rossmann-like Domain"/>
    <property type="match status" value="1"/>
</dbReference>
<dbReference type="Proteomes" id="UP001215151">
    <property type="component" value="Unassembled WGS sequence"/>
</dbReference>
<gene>
    <name evidence="6" type="ORF">ONZ51_g9502</name>
</gene>
<evidence type="ECO:0000256" key="1">
    <source>
        <dbReference type="ARBA" id="ARBA00006484"/>
    </source>
</evidence>
<dbReference type="PANTHER" id="PTHR42879">
    <property type="entry name" value="3-OXOACYL-(ACYL-CARRIER-PROTEIN) REDUCTASE"/>
    <property type="match status" value="1"/>
</dbReference>
<evidence type="ECO:0000256" key="5">
    <source>
        <dbReference type="RuleBase" id="RU000363"/>
    </source>
</evidence>
<dbReference type="InterPro" id="IPR020904">
    <property type="entry name" value="Sc_DH/Rdtase_CS"/>
</dbReference>
<accession>A0AAD7TLA2</accession>
<comment type="catalytic activity">
    <reaction evidence="4">
        <text>a (3R)-hydroxyacyl-[ACP] + NADP(+) = a 3-oxoacyl-[ACP] + NADPH + H(+)</text>
        <dbReference type="Rhea" id="RHEA:17397"/>
        <dbReference type="Rhea" id="RHEA-COMP:9916"/>
        <dbReference type="Rhea" id="RHEA-COMP:9945"/>
        <dbReference type="ChEBI" id="CHEBI:15378"/>
        <dbReference type="ChEBI" id="CHEBI:57783"/>
        <dbReference type="ChEBI" id="CHEBI:58349"/>
        <dbReference type="ChEBI" id="CHEBI:78776"/>
        <dbReference type="ChEBI" id="CHEBI:78827"/>
        <dbReference type="EC" id="1.1.1.100"/>
    </reaction>
</comment>
<evidence type="ECO:0000313" key="6">
    <source>
        <dbReference type="EMBL" id="KAJ8468657.1"/>
    </source>
</evidence>
<dbReference type="GO" id="GO:0032787">
    <property type="term" value="P:monocarboxylic acid metabolic process"/>
    <property type="evidence" value="ECO:0007669"/>
    <property type="project" value="UniProtKB-ARBA"/>
</dbReference>